<comment type="caution">
    <text evidence="2">The sequence shown here is derived from an EMBL/GenBank/DDBJ whole genome shotgun (WGS) entry which is preliminary data.</text>
</comment>
<dbReference type="EMBL" id="SLWS01000006">
    <property type="protein sequence ID" value="TCO57189.1"/>
    <property type="molecule type" value="Genomic_DNA"/>
</dbReference>
<proteinExistence type="predicted"/>
<reference evidence="2 3" key="1">
    <citation type="submission" date="2019-03" db="EMBL/GenBank/DDBJ databases">
        <title>Genomic Encyclopedia of Type Strains, Phase IV (KMG-IV): sequencing the most valuable type-strain genomes for metagenomic binning, comparative biology and taxonomic classification.</title>
        <authorList>
            <person name="Goeker M."/>
        </authorList>
    </citation>
    <scope>NUCLEOTIDE SEQUENCE [LARGE SCALE GENOMIC DNA]</scope>
    <source>
        <strain evidence="2 3">DSM 45934</strain>
    </source>
</reference>
<evidence type="ECO:0000313" key="3">
    <source>
        <dbReference type="Proteomes" id="UP000295680"/>
    </source>
</evidence>
<evidence type="ECO:0000256" key="1">
    <source>
        <dbReference type="SAM" id="Phobius"/>
    </source>
</evidence>
<keyword evidence="1" id="KW-1133">Transmembrane helix</keyword>
<keyword evidence="3" id="KW-1185">Reference proteome</keyword>
<accession>A0A4R2JKT2</accession>
<feature type="transmembrane region" description="Helical" evidence="1">
    <location>
        <begin position="21"/>
        <end position="43"/>
    </location>
</feature>
<dbReference type="Proteomes" id="UP000295680">
    <property type="component" value="Unassembled WGS sequence"/>
</dbReference>
<protein>
    <submittedName>
        <fullName evidence="2">Uncharacterized protein</fullName>
    </submittedName>
</protein>
<dbReference type="RefSeq" id="WP_132121030.1">
    <property type="nucleotide sequence ID" value="NZ_SLWS01000006.1"/>
</dbReference>
<keyword evidence="1" id="KW-0472">Membrane</keyword>
<evidence type="ECO:0000313" key="2">
    <source>
        <dbReference type="EMBL" id="TCO57189.1"/>
    </source>
</evidence>
<organism evidence="2 3">
    <name type="scientific">Actinocrispum wychmicini</name>
    <dbReference type="NCBI Taxonomy" id="1213861"/>
    <lineage>
        <taxon>Bacteria</taxon>
        <taxon>Bacillati</taxon>
        <taxon>Actinomycetota</taxon>
        <taxon>Actinomycetes</taxon>
        <taxon>Pseudonocardiales</taxon>
        <taxon>Pseudonocardiaceae</taxon>
        <taxon>Actinocrispum</taxon>
    </lineage>
</organism>
<name>A0A4R2JKT2_9PSEU</name>
<gene>
    <name evidence="2" type="ORF">EV192_106666</name>
</gene>
<feature type="transmembrane region" description="Helical" evidence="1">
    <location>
        <begin position="55"/>
        <end position="75"/>
    </location>
</feature>
<sequence length="88" mass="9243">MSSRPGKTSRLREAVTGNLAELARAAAAIAVTGGLAAMISFVAVRLAESGQRDTAVILVVLAFAVLADLVIEWGVQSVRSVRPRRAVR</sequence>
<dbReference type="AlphaFoldDB" id="A0A4R2JKT2"/>
<keyword evidence="1" id="KW-0812">Transmembrane</keyword>